<dbReference type="PROSITE" id="PS50977">
    <property type="entry name" value="HTH_TETR_2"/>
    <property type="match status" value="2"/>
</dbReference>
<protein>
    <submittedName>
        <fullName evidence="6">TetR family transcriptional regulator</fullName>
    </submittedName>
</protein>
<evidence type="ECO:0000256" key="2">
    <source>
        <dbReference type="ARBA" id="ARBA00023125"/>
    </source>
</evidence>
<dbReference type="InterPro" id="IPR050109">
    <property type="entry name" value="HTH-type_TetR-like_transc_reg"/>
</dbReference>
<keyword evidence="7" id="KW-1185">Reference proteome</keyword>
<gene>
    <name evidence="6" type="ORF">ACFF45_32120</name>
</gene>
<proteinExistence type="predicted"/>
<evidence type="ECO:0000256" key="4">
    <source>
        <dbReference type="PROSITE-ProRule" id="PRU00335"/>
    </source>
</evidence>
<dbReference type="PANTHER" id="PTHR30055:SF234">
    <property type="entry name" value="HTH-TYPE TRANSCRIPTIONAL REGULATOR BETI"/>
    <property type="match status" value="1"/>
</dbReference>
<feature type="domain" description="HTH tetR-type" evidence="5">
    <location>
        <begin position="77"/>
        <end position="137"/>
    </location>
</feature>
<keyword evidence="3" id="KW-0804">Transcription</keyword>
<dbReference type="Proteomes" id="UP001589709">
    <property type="component" value="Unassembled WGS sequence"/>
</dbReference>
<dbReference type="SUPFAM" id="SSF46689">
    <property type="entry name" value="Homeodomain-like"/>
    <property type="match status" value="2"/>
</dbReference>
<dbReference type="PANTHER" id="PTHR30055">
    <property type="entry name" value="HTH-TYPE TRANSCRIPTIONAL REGULATOR RUTR"/>
    <property type="match status" value="1"/>
</dbReference>
<dbReference type="InterPro" id="IPR001647">
    <property type="entry name" value="HTH_TetR"/>
</dbReference>
<feature type="domain" description="HTH tetR-type" evidence="5">
    <location>
        <begin position="11"/>
        <end position="73"/>
    </location>
</feature>
<feature type="DNA-binding region" description="H-T-H motif" evidence="4">
    <location>
        <begin position="100"/>
        <end position="119"/>
    </location>
</feature>
<accession>A0ABV5NAD8</accession>
<evidence type="ECO:0000313" key="6">
    <source>
        <dbReference type="EMBL" id="MFB9467211.1"/>
    </source>
</evidence>
<evidence type="ECO:0000313" key="7">
    <source>
        <dbReference type="Proteomes" id="UP001589709"/>
    </source>
</evidence>
<dbReference type="SUPFAM" id="SSF48498">
    <property type="entry name" value="Tetracyclin repressor-like, C-terminal domain"/>
    <property type="match status" value="1"/>
</dbReference>
<evidence type="ECO:0000256" key="3">
    <source>
        <dbReference type="ARBA" id="ARBA00023163"/>
    </source>
</evidence>
<evidence type="ECO:0000259" key="5">
    <source>
        <dbReference type="PROSITE" id="PS50977"/>
    </source>
</evidence>
<comment type="caution">
    <text evidence="6">The sequence shown here is derived from an EMBL/GenBank/DDBJ whole genome shotgun (WGS) entry which is preliminary data.</text>
</comment>
<keyword evidence="2 4" id="KW-0238">DNA-binding</keyword>
<dbReference type="InterPro" id="IPR009057">
    <property type="entry name" value="Homeodomain-like_sf"/>
</dbReference>
<reference evidence="6 7" key="1">
    <citation type="submission" date="2024-09" db="EMBL/GenBank/DDBJ databases">
        <authorList>
            <person name="Sun Q."/>
            <person name="Mori K."/>
        </authorList>
    </citation>
    <scope>NUCLEOTIDE SEQUENCE [LARGE SCALE GENOMIC DNA]</scope>
    <source>
        <strain evidence="6 7">JCM 6917</strain>
    </source>
</reference>
<name>A0ABV5NAD8_9ACTN</name>
<dbReference type="Gene3D" id="1.10.357.10">
    <property type="entry name" value="Tetracycline Repressor, domain 2"/>
    <property type="match status" value="2"/>
</dbReference>
<sequence length="280" mass="30200">MSRTMEPADEQTVPQDIIEATLRAAEARGVSAADVTLRDIAQEAGISRSTLVRRLGGSRTVLDEALRAAGVEPGERKPVRERAIEATGTMISAQGLGAVTFERVAVAAGCSVPSLYATFGGRDELLRAVFDRYSPMVDVEAFLATSRGDLEDTVRRLTRLVVDSLEREPRVLPALLAEVFARPGDDNVLTIFRTLTPRLLAGLGAWLAGEAAAGRVRDLPPLLLTQLMTGPIFLHFLLRPVTSRVAAADLPSKEETIETFAQAFLRAVALPSADGEDRQR</sequence>
<dbReference type="InterPro" id="IPR036271">
    <property type="entry name" value="Tet_transcr_reg_TetR-rel_C_sf"/>
</dbReference>
<keyword evidence="1" id="KW-0805">Transcription regulation</keyword>
<dbReference type="EMBL" id="JBHMCY010000096">
    <property type="protein sequence ID" value="MFB9467211.1"/>
    <property type="molecule type" value="Genomic_DNA"/>
</dbReference>
<dbReference type="Pfam" id="PF00440">
    <property type="entry name" value="TetR_N"/>
    <property type="match status" value="1"/>
</dbReference>
<dbReference type="RefSeq" id="WP_381350403.1">
    <property type="nucleotide sequence ID" value="NZ_JBHMCY010000096.1"/>
</dbReference>
<feature type="DNA-binding region" description="H-T-H motif" evidence="4">
    <location>
        <begin position="36"/>
        <end position="55"/>
    </location>
</feature>
<organism evidence="6 7">
    <name type="scientific">Streptomyces cinereospinus</name>
    <dbReference type="NCBI Taxonomy" id="285561"/>
    <lineage>
        <taxon>Bacteria</taxon>
        <taxon>Bacillati</taxon>
        <taxon>Actinomycetota</taxon>
        <taxon>Actinomycetes</taxon>
        <taxon>Kitasatosporales</taxon>
        <taxon>Streptomycetaceae</taxon>
        <taxon>Streptomyces</taxon>
    </lineage>
</organism>
<evidence type="ECO:0000256" key="1">
    <source>
        <dbReference type="ARBA" id="ARBA00023015"/>
    </source>
</evidence>